<dbReference type="PANTHER" id="PTHR43194">
    <property type="entry name" value="HYDROLASE ALPHA/BETA FOLD FAMILY"/>
    <property type="match status" value="1"/>
</dbReference>
<evidence type="ECO:0000313" key="3">
    <source>
        <dbReference type="Proteomes" id="UP001345219"/>
    </source>
</evidence>
<dbReference type="InterPro" id="IPR029058">
    <property type="entry name" value="AB_hydrolase_fold"/>
</dbReference>
<evidence type="ECO:0000259" key="1">
    <source>
        <dbReference type="Pfam" id="PF00561"/>
    </source>
</evidence>
<dbReference type="GO" id="GO:0009507">
    <property type="term" value="C:chloroplast"/>
    <property type="evidence" value="ECO:0007669"/>
    <property type="project" value="TreeGrafter"/>
</dbReference>
<dbReference type="Pfam" id="PF00561">
    <property type="entry name" value="Abhydrolase_1"/>
    <property type="match status" value="1"/>
</dbReference>
<dbReference type="AlphaFoldDB" id="A0AAN7GJQ8"/>
<protein>
    <recommendedName>
        <fullName evidence="1">AB hydrolase-1 domain-containing protein</fullName>
    </recommendedName>
</protein>
<organism evidence="2 3">
    <name type="scientific">Trapa incisa</name>
    <dbReference type="NCBI Taxonomy" id="236973"/>
    <lineage>
        <taxon>Eukaryota</taxon>
        <taxon>Viridiplantae</taxon>
        <taxon>Streptophyta</taxon>
        <taxon>Embryophyta</taxon>
        <taxon>Tracheophyta</taxon>
        <taxon>Spermatophyta</taxon>
        <taxon>Magnoliopsida</taxon>
        <taxon>eudicotyledons</taxon>
        <taxon>Gunneridae</taxon>
        <taxon>Pentapetalae</taxon>
        <taxon>rosids</taxon>
        <taxon>malvids</taxon>
        <taxon>Myrtales</taxon>
        <taxon>Lythraceae</taxon>
        <taxon>Trapa</taxon>
    </lineage>
</organism>
<dbReference type="InterPro" id="IPR000639">
    <property type="entry name" value="Epox_hydrolase-like"/>
</dbReference>
<reference evidence="2 3" key="1">
    <citation type="journal article" date="2023" name="Hortic Res">
        <title>Pangenome of water caltrop reveals structural variations and asymmetric subgenome divergence after allopolyploidization.</title>
        <authorList>
            <person name="Zhang X."/>
            <person name="Chen Y."/>
            <person name="Wang L."/>
            <person name="Yuan Y."/>
            <person name="Fang M."/>
            <person name="Shi L."/>
            <person name="Lu R."/>
            <person name="Comes H.P."/>
            <person name="Ma Y."/>
            <person name="Chen Y."/>
            <person name="Huang G."/>
            <person name="Zhou Y."/>
            <person name="Zheng Z."/>
            <person name="Qiu Y."/>
        </authorList>
    </citation>
    <scope>NUCLEOTIDE SEQUENCE [LARGE SCALE GENOMIC DNA]</scope>
    <source>
        <tissue evidence="2">Roots</tissue>
    </source>
</reference>
<dbReference type="SUPFAM" id="SSF53474">
    <property type="entry name" value="alpha/beta-Hydrolases"/>
    <property type="match status" value="1"/>
</dbReference>
<dbReference type="InterPro" id="IPR000073">
    <property type="entry name" value="AB_hydrolase_1"/>
</dbReference>
<dbReference type="FunFam" id="3.40.50.1820:FF:000168">
    <property type="entry name" value="Alpha/beta-Hydrolases superfamily protein"/>
    <property type="match status" value="1"/>
</dbReference>
<comment type="caution">
    <text evidence="2">The sequence shown here is derived from an EMBL/GenBank/DDBJ whole genome shotgun (WGS) entry which is preliminary data.</text>
</comment>
<dbReference type="GO" id="GO:0003824">
    <property type="term" value="F:catalytic activity"/>
    <property type="evidence" value="ECO:0007669"/>
    <property type="project" value="InterPro"/>
</dbReference>
<proteinExistence type="predicted"/>
<dbReference type="PRINTS" id="PR00111">
    <property type="entry name" value="ABHYDROLASE"/>
</dbReference>
<gene>
    <name evidence="2" type="ORF">SAY87_010567</name>
</gene>
<name>A0AAN7GJQ8_9MYRT</name>
<dbReference type="Proteomes" id="UP001345219">
    <property type="component" value="Chromosome 9"/>
</dbReference>
<feature type="domain" description="AB hydrolase-1" evidence="1">
    <location>
        <begin position="161"/>
        <end position="269"/>
    </location>
</feature>
<evidence type="ECO:0000313" key="2">
    <source>
        <dbReference type="EMBL" id="KAK4744255.1"/>
    </source>
</evidence>
<keyword evidence="3" id="KW-1185">Reference proteome</keyword>
<dbReference type="EMBL" id="JAXIOK010000022">
    <property type="protein sequence ID" value="KAK4744255.1"/>
    <property type="molecule type" value="Genomic_DNA"/>
</dbReference>
<accession>A0AAN7GJQ8</accession>
<dbReference type="Gene3D" id="3.40.50.1820">
    <property type="entry name" value="alpha/beta hydrolase"/>
    <property type="match status" value="1"/>
</dbReference>
<dbReference type="InterPro" id="IPR050228">
    <property type="entry name" value="Carboxylesterase_BioH"/>
</dbReference>
<dbReference type="PANTHER" id="PTHR43194:SF2">
    <property type="entry name" value="PEROXISOMAL MEMBRANE PROTEIN LPX1"/>
    <property type="match status" value="1"/>
</dbReference>
<sequence>MAHISRPRFTSAAELKLLWYIKHIDSPPSVYLLFLPEMAASIPLPSSLLHSFSGTIHKLRTYRSHCLINSRVTFSTVRASNEKKEGKETDSPSFNPFGFVTDNPSSRSAIQLPESPAEDGNVGQMLYRTEDKGKEYGSYKKSGKFRWFVRETGSPRSRQGTVVFIHGAPTQSYSYRVVMSQLSDSGFHCFAPDWIGFGFSDKPQPGYGFNYTEKEFHEELDKLLDVLGVETPFFLVVQGFLVGSYGLTWALKNPGRISKLVIMNSPLTVSSPIPGLFQKLRIPLYGEFTCQNAVMAERFIEAGSPYVLKLEKADVYRLPYLSSSGPGFALLEASRKVNFNKILSQISTGFASGSWDKPILLVWGISDKYLSQSIAEEFQRGNPTHVKLKLIEGAGHMPQEDWPEKVVDAMRLFF</sequence>
<dbReference type="PRINTS" id="PR00412">
    <property type="entry name" value="EPOXHYDRLASE"/>
</dbReference>